<dbReference type="GO" id="GO:0004190">
    <property type="term" value="F:aspartic-type endopeptidase activity"/>
    <property type="evidence" value="ECO:0007669"/>
    <property type="project" value="InterPro"/>
</dbReference>
<name>A0AAF0PYS3_SOLVR</name>
<dbReference type="PROSITE" id="PS51767">
    <property type="entry name" value="PEPTIDASE_A1"/>
    <property type="match status" value="2"/>
</dbReference>
<evidence type="ECO:0000256" key="2">
    <source>
        <dbReference type="ARBA" id="ARBA00007447"/>
    </source>
</evidence>
<accession>A0AAF0PYS3</accession>
<feature type="compositionally biased region" description="Low complexity" evidence="5">
    <location>
        <begin position="37"/>
        <end position="69"/>
    </location>
</feature>
<protein>
    <recommendedName>
        <fullName evidence="6">Peptidase A1 domain-containing protein</fullName>
    </recommendedName>
</protein>
<keyword evidence="8" id="KW-1185">Reference proteome</keyword>
<evidence type="ECO:0000256" key="5">
    <source>
        <dbReference type="SAM" id="MobiDB-lite"/>
    </source>
</evidence>
<dbReference type="PANTHER" id="PTHR47965:SF32">
    <property type="entry name" value="PEPTIDASE A1 DOMAIN-CONTAINING PROTEIN"/>
    <property type="match status" value="1"/>
</dbReference>
<dbReference type="GO" id="GO:0005576">
    <property type="term" value="C:extracellular region"/>
    <property type="evidence" value="ECO:0007669"/>
    <property type="project" value="UniProtKB-SubCell"/>
</dbReference>
<gene>
    <name evidence="7" type="ORF">MTR67_003814</name>
</gene>
<keyword evidence="4" id="KW-0732">Signal</keyword>
<dbReference type="Pfam" id="PF14543">
    <property type="entry name" value="TAXi_N"/>
    <property type="match status" value="1"/>
</dbReference>
<feature type="domain" description="Peptidase A1" evidence="6">
    <location>
        <begin position="464"/>
        <end position="820"/>
    </location>
</feature>
<evidence type="ECO:0000259" key="6">
    <source>
        <dbReference type="PROSITE" id="PS51767"/>
    </source>
</evidence>
<dbReference type="EMBL" id="CP133612">
    <property type="protein sequence ID" value="WMV10429.1"/>
    <property type="molecule type" value="Genomic_DNA"/>
</dbReference>
<sequence length="839" mass="92844">MSGISQHEEKLQQPVAWRAAACNSEESHWRPAAPPISSSQRTTSSQQQQQPDSCNQRDSASDAAARRQQPGSNSSELRRFQPVKPFLLPAWTSDNNQRTSELRRSFFSESFKRVKRRIFNRSVRVDCERGYHSSTYKPAICKSKQCSFAKVESYSCTGDYTCLSKPARPRPGCNNNTCHSFVVNPVINTYTYSAELAEDVLVIGVQPIILVSKPRFIFTCVESYIMERLAKGVTGIAGFGYNSTISIPNQFALLDSRFSRKFGICLSSSTRSSGVIFVGSTPYYVYYPKIDISKNLVYTPQVTKPSDWMNPSEYHVKVSSIRIAGKDVPLNKTLLFINEQGTRISTTTPFTILDTSIYEAVKTAFIKALPKNVTMVDPPIKRFGVCFSSKNIRSTNVGPDVPVIDFVFHKQSAFWRIYGTNSVVQVSKDVMCLAFVGQDQSLAPSIVIGGHQLEENLLIFDLPHKKIVHLGGESLVVDCESGYTSSTYKPARCKSKQCSFAKVKFDACGDFCLTKPKPGCNNNTCHTLVGNPVITTYTFGAELAEDVLAIGTSPIVLVSQPKFIFTCVESYIMKRLAKGVTGIAGFGHNSTISIPNQLASLDSKFTRKFGICLSSSTRSSGVIFIGSSPFYVYNPMIDISKNLVYTPLVGNPMDWLTPMEYHVNVSSIRIAGKDVPLNKTLLSINDQGHGGTRISTTIPFTILHTSIYEVVKTAFINALPKNVTMVDPPMKRFGACFSSKNIKITNVGPDVPVIDFVFHKKSAFWRIYGANSVVQVSKDVMCLAFVGVDQTWKPSIVIGGYQLEENLLVFDLPHKKIGFSSSLKLQQTSCSKYDHASKS</sequence>
<comment type="similarity">
    <text evidence="2">Belongs to the peptidase A1 family.</text>
</comment>
<dbReference type="AlphaFoldDB" id="A0AAF0PYS3"/>
<dbReference type="Pfam" id="PF14541">
    <property type="entry name" value="TAXi_C"/>
    <property type="match status" value="2"/>
</dbReference>
<feature type="domain" description="Peptidase A1" evidence="6">
    <location>
        <begin position="110"/>
        <end position="470"/>
    </location>
</feature>
<dbReference type="SUPFAM" id="SSF50630">
    <property type="entry name" value="Acid proteases"/>
    <property type="match status" value="2"/>
</dbReference>
<dbReference type="GO" id="GO:0006508">
    <property type="term" value="P:proteolysis"/>
    <property type="evidence" value="ECO:0007669"/>
    <property type="project" value="InterPro"/>
</dbReference>
<evidence type="ECO:0000256" key="3">
    <source>
        <dbReference type="ARBA" id="ARBA00022525"/>
    </source>
</evidence>
<dbReference type="InterPro" id="IPR032799">
    <property type="entry name" value="TAXi_C"/>
</dbReference>
<feature type="region of interest" description="Disordered" evidence="5">
    <location>
        <begin position="1"/>
        <end position="79"/>
    </location>
</feature>
<evidence type="ECO:0000256" key="4">
    <source>
        <dbReference type="ARBA" id="ARBA00022729"/>
    </source>
</evidence>
<dbReference type="InterPro" id="IPR001461">
    <property type="entry name" value="Aspartic_peptidase_A1"/>
</dbReference>
<organism evidence="7 8">
    <name type="scientific">Solanum verrucosum</name>
    <dbReference type="NCBI Taxonomy" id="315347"/>
    <lineage>
        <taxon>Eukaryota</taxon>
        <taxon>Viridiplantae</taxon>
        <taxon>Streptophyta</taxon>
        <taxon>Embryophyta</taxon>
        <taxon>Tracheophyta</taxon>
        <taxon>Spermatophyta</taxon>
        <taxon>Magnoliopsida</taxon>
        <taxon>eudicotyledons</taxon>
        <taxon>Gunneridae</taxon>
        <taxon>Pentapetalae</taxon>
        <taxon>asterids</taxon>
        <taxon>lamiids</taxon>
        <taxon>Solanales</taxon>
        <taxon>Solanaceae</taxon>
        <taxon>Solanoideae</taxon>
        <taxon>Solaneae</taxon>
        <taxon>Solanum</taxon>
    </lineage>
</organism>
<dbReference type="InterPro" id="IPR032861">
    <property type="entry name" value="TAXi_N"/>
</dbReference>
<dbReference type="InterPro" id="IPR033121">
    <property type="entry name" value="PEPTIDASE_A1"/>
</dbReference>
<dbReference type="FunFam" id="2.40.70.10:FF:000041">
    <property type="entry name" value="Basic 7S globulin"/>
    <property type="match status" value="1"/>
</dbReference>
<dbReference type="InterPro" id="IPR021109">
    <property type="entry name" value="Peptidase_aspartic_dom_sf"/>
</dbReference>
<proteinExistence type="inferred from homology"/>
<dbReference type="Gene3D" id="2.40.70.10">
    <property type="entry name" value="Acid Proteases"/>
    <property type="match status" value="4"/>
</dbReference>
<dbReference type="Proteomes" id="UP001234989">
    <property type="component" value="Chromosome 1"/>
</dbReference>
<evidence type="ECO:0000256" key="1">
    <source>
        <dbReference type="ARBA" id="ARBA00004239"/>
    </source>
</evidence>
<evidence type="ECO:0000313" key="8">
    <source>
        <dbReference type="Proteomes" id="UP001234989"/>
    </source>
</evidence>
<evidence type="ECO:0000313" key="7">
    <source>
        <dbReference type="EMBL" id="WMV10429.1"/>
    </source>
</evidence>
<keyword evidence="3" id="KW-0964">Secreted</keyword>
<feature type="compositionally biased region" description="Basic and acidic residues" evidence="5">
    <location>
        <begin position="1"/>
        <end position="11"/>
    </location>
</feature>
<reference evidence="7" key="1">
    <citation type="submission" date="2023-08" db="EMBL/GenBank/DDBJ databases">
        <title>A de novo genome assembly of Solanum verrucosum Schlechtendal, a Mexican diploid species geographically isolated from the other diploid A-genome species in potato relatives.</title>
        <authorList>
            <person name="Hosaka K."/>
        </authorList>
    </citation>
    <scope>NUCLEOTIDE SEQUENCE</scope>
    <source>
        <tissue evidence="7">Young leaves</tissue>
    </source>
</reference>
<comment type="subcellular location">
    <subcellularLocation>
        <location evidence="1">Secreted</location>
        <location evidence="1">Extracellular space</location>
    </subcellularLocation>
</comment>
<dbReference type="PANTHER" id="PTHR47965">
    <property type="entry name" value="ASPARTYL PROTEASE-RELATED"/>
    <property type="match status" value="1"/>
</dbReference>